<evidence type="ECO:0000313" key="3">
    <source>
        <dbReference type="Proteomes" id="UP000594638"/>
    </source>
</evidence>
<gene>
    <name evidence="2" type="ORF">OLEA9_A038219</name>
</gene>
<evidence type="ECO:0000313" key="2">
    <source>
        <dbReference type="EMBL" id="CAA2955579.1"/>
    </source>
</evidence>
<reference evidence="2 3" key="1">
    <citation type="submission" date="2019-12" db="EMBL/GenBank/DDBJ databases">
        <authorList>
            <person name="Alioto T."/>
            <person name="Alioto T."/>
            <person name="Gomez Garrido J."/>
        </authorList>
    </citation>
    <scope>NUCLEOTIDE SEQUENCE [LARGE SCALE GENOMIC DNA]</scope>
</reference>
<proteinExistence type="predicted"/>
<keyword evidence="3" id="KW-1185">Reference proteome</keyword>
<sequence length="131" mass="14488">MAHFDGAGSFDSNRLGWDLGPSSWSTGLTKEHFNSAVVGQQMEPSSDRGRASGSGSRQNQTGNWYSEARLTDMELAKVNKLEKENHMGNAFVDGWDDRMKVNESNDSTNEAVVFKFSSVIAACSQYLWLSQ</sequence>
<organism evidence="2 3">
    <name type="scientific">Olea europaea subsp. europaea</name>
    <dbReference type="NCBI Taxonomy" id="158383"/>
    <lineage>
        <taxon>Eukaryota</taxon>
        <taxon>Viridiplantae</taxon>
        <taxon>Streptophyta</taxon>
        <taxon>Embryophyta</taxon>
        <taxon>Tracheophyta</taxon>
        <taxon>Spermatophyta</taxon>
        <taxon>Magnoliopsida</taxon>
        <taxon>eudicotyledons</taxon>
        <taxon>Gunneridae</taxon>
        <taxon>Pentapetalae</taxon>
        <taxon>asterids</taxon>
        <taxon>lamiids</taxon>
        <taxon>Lamiales</taxon>
        <taxon>Oleaceae</taxon>
        <taxon>Oleeae</taxon>
        <taxon>Olea</taxon>
    </lineage>
</organism>
<dbReference type="Proteomes" id="UP000594638">
    <property type="component" value="Unassembled WGS sequence"/>
</dbReference>
<dbReference type="Gramene" id="OE9A038219T1">
    <property type="protein sequence ID" value="OE9A038219C1"/>
    <property type="gene ID" value="OE9A038219"/>
</dbReference>
<comment type="caution">
    <text evidence="2">The sequence shown here is derived from an EMBL/GenBank/DDBJ whole genome shotgun (WGS) entry which is preliminary data.</text>
</comment>
<feature type="region of interest" description="Disordered" evidence="1">
    <location>
        <begin position="35"/>
        <end position="64"/>
    </location>
</feature>
<dbReference type="EMBL" id="CACTIH010000155">
    <property type="protein sequence ID" value="CAA2955579.1"/>
    <property type="molecule type" value="Genomic_DNA"/>
</dbReference>
<dbReference type="OrthoDB" id="10622488at2759"/>
<evidence type="ECO:0000256" key="1">
    <source>
        <dbReference type="SAM" id="MobiDB-lite"/>
    </source>
</evidence>
<accession>A0A8S0PS73</accession>
<dbReference type="AlphaFoldDB" id="A0A8S0PS73"/>
<protein>
    <submittedName>
        <fullName evidence="2">Uncharacterized protein</fullName>
    </submittedName>
</protein>
<name>A0A8S0PS73_OLEEU</name>